<reference evidence="2" key="2">
    <citation type="submission" date="2015-08" db="UniProtKB">
        <authorList>
            <consortium name="WormBaseParasite"/>
        </authorList>
    </citation>
    <scope>IDENTIFICATION</scope>
</reference>
<name>A0A0K0FGS8_STRVS</name>
<dbReference type="WBParaSite" id="SVE_0808400.1">
    <property type="protein sequence ID" value="SVE_0808400.1"/>
    <property type="gene ID" value="SVE_0808400"/>
</dbReference>
<dbReference type="Proteomes" id="UP000035680">
    <property type="component" value="Unassembled WGS sequence"/>
</dbReference>
<sequence>MGKSGIPEENLLLNYGNDLYTNHEKYPECLSKDNYFYEFERDLFISMEKNTGLTMNEALQPSSKIF</sequence>
<reference evidence="1" key="1">
    <citation type="submission" date="2014-07" db="EMBL/GenBank/DDBJ databases">
        <authorList>
            <person name="Martin A.A"/>
            <person name="De Silva N."/>
        </authorList>
    </citation>
    <scope>NUCLEOTIDE SEQUENCE</scope>
</reference>
<dbReference type="AlphaFoldDB" id="A0A0K0FGS8"/>
<protein>
    <submittedName>
        <fullName evidence="2">Uncharacterized protein</fullName>
    </submittedName>
</protein>
<organism evidence="1 2">
    <name type="scientific">Strongyloides venezuelensis</name>
    <name type="common">Threadworm</name>
    <dbReference type="NCBI Taxonomy" id="75913"/>
    <lineage>
        <taxon>Eukaryota</taxon>
        <taxon>Metazoa</taxon>
        <taxon>Ecdysozoa</taxon>
        <taxon>Nematoda</taxon>
        <taxon>Chromadorea</taxon>
        <taxon>Rhabditida</taxon>
        <taxon>Tylenchina</taxon>
        <taxon>Panagrolaimomorpha</taxon>
        <taxon>Strongyloidoidea</taxon>
        <taxon>Strongyloididae</taxon>
        <taxon>Strongyloides</taxon>
    </lineage>
</organism>
<accession>A0A0K0FGS8</accession>
<evidence type="ECO:0000313" key="1">
    <source>
        <dbReference type="Proteomes" id="UP000035680"/>
    </source>
</evidence>
<evidence type="ECO:0000313" key="2">
    <source>
        <dbReference type="WBParaSite" id="SVE_0808400.1"/>
    </source>
</evidence>
<keyword evidence="1" id="KW-1185">Reference proteome</keyword>
<proteinExistence type="predicted"/>